<name>A0A1U7IAZ0_9CYAN</name>
<evidence type="ECO:0000259" key="1">
    <source>
        <dbReference type="Pfam" id="PF05685"/>
    </source>
</evidence>
<evidence type="ECO:0000313" key="2">
    <source>
        <dbReference type="EMBL" id="OKH33718.1"/>
    </source>
</evidence>
<proteinExistence type="predicted"/>
<feature type="domain" description="Putative restriction endonuclease" evidence="1">
    <location>
        <begin position="29"/>
        <end position="179"/>
    </location>
</feature>
<dbReference type="OrthoDB" id="427876at2"/>
<reference evidence="2 3" key="1">
    <citation type="submission" date="2016-11" db="EMBL/GenBank/DDBJ databases">
        <title>Draft Genome Sequences of Nine Cyanobacterial Strains from Diverse Habitats.</title>
        <authorList>
            <person name="Zhu T."/>
            <person name="Hou S."/>
            <person name="Lu X."/>
            <person name="Hess W.R."/>
        </authorList>
    </citation>
    <scope>NUCLEOTIDE SEQUENCE [LARGE SCALE GENOMIC DNA]</scope>
    <source>
        <strain evidence="2 3">IAM M-71</strain>
    </source>
</reference>
<dbReference type="EMBL" id="MRCE01000027">
    <property type="protein sequence ID" value="OKH33718.1"/>
    <property type="molecule type" value="Genomic_DNA"/>
</dbReference>
<gene>
    <name evidence="2" type="ORF">NIES2119_22620</name>
</gene>
<protein>
    <recommendedName>
        <fullName evidence="1">Putative restriction endonuclease domain-containing protein</fullName>
    </recommendedName>
</protein>
<dbReference type="RefSeq" id="WP_073595760.1">
    <property type="nucleotide sequence ID" value="NZ_MRCE01000027.1"/>
</dbReference>
<dbReference type="PANTHER" id="PTHR47152">
    <property type="entry name" value="SLR2084 PROTEIN-RELATED"/>
    <property type="match status" value="1"/>
</dbReference>
<sequence>MVTSNQSLVEQPIPAIPQENRIVMRGVSWQTYKQLMKEVGDDRAWRIAYDRGVLETRMPLEEHEEPKGLIESFVEVIVDELDIEIRKLGALTLEREDLTRAVEPDTCFYIQNEALVRGRKIKLPEDPPPDLVVESDYTSSSVNKEALYSALDVPELWRYTKKTLLIYRRIEGGYEQCEQSLAFPFLPIGEIPNFIEQSRAIGQRSAVKLFRQRIREILNNQSTNENSD</sequence>
<dbReference type="InterPro" id="IPR008538">
    <property type="entry name" value="Uma2"/>
</dbReference>
<dbReference type="CDD" id="cd06260">
    <property type="entry name" value="DUF820-like"/>
    <property type="match status" value="1"/>
</dbReference>
<dbReference type="STRING" id="454136.NIES2119_22620"/>
<dbReference type="Pfam" id="PF05685">
    <property type="entry name" value="Uma2"/>
    <property type="match status" value="1"/>
</dbReference>
<comment type="caution">
    <text evidence="2">The sequence shown here is derived from an EMBL/GenBank/DDBJ whole genome shotgun (WGS) entry which is preliminary data.</text>
</comment>
<evidence type="ECO:0000313" key="3">
    <source>
        <dbReference type="Proteomes" id="UP000185860"/>
    </source>
</evidence>
<accession>A0A1U7IAZ0</accession>
<dbReference type="Proteomes" id="UP000185860">
    <property type="component" value="Unassembled WGS sequence"/>
</dbReference>
<dbReference type="AlphaFoldDB" id="A0A1U7IAZ0"/>
<dbReference type="Gene3D" id="3.90.1570.10">
    <property type="entry name" value="tt1808, chain A"/>
    <property type="match status" value="1"/>
</dbReference>
<dbReference type="InterPro" id="IPR012296">
    <property type="entry name" value="Nuclease_put_TT1808"/>
</dbReference>
<dbReference type="PANTHER" id="PTHR47152:SF2">
    <property type="entry name" value="SLR2084 PROTEIN"/>
    <property type="match status" value="1"/>
</dbReference>
<organism evidence="2 3">
    <name type="scientific">[Phormidium ambiguum] IAM M-71</name>
    <dbReference type="NCBI Taxonomy" id="454136"/>
    <lineage>
        <taxon>Bacteria</taxon>
        <taxon>Bacillati</taxon>
        <taxon>Cyanobacteriota</taxon>
        <taxon>Cyanophyceae</taxon>
        <taxon>Oscillatoriophycideae</taxon>
        <taxon>Aerosakkonematales</taxon>
        <taxon>Aerosakkonemataceae</taxon>
        <taxon>Floridanema</taxon>
    </lineage>
</organism>